<keyword evidence="2" id="KW-1185">Reference proteome</keyword>
<accession>A0A5C6RWA7</accession>
<dbReference type="Proteomes" id="UP000321580">
    <property type="component" value="Unassembled WGS sequence"/>
</dbReference>
<evidence type="ECO:0000313" key="1">
    <source>
        <dbReference type="EMBL" id="TXB66235.1"/>
    </source>
</evidence>
<reference evidence="1 2" key="1">
    <citation type="submission" date="2019-08" db="EMBL/GenBank/DDBJ databases">
        <title>Genome of Phaeodactylibacter luteus.</title>
        <authorList>
            <person name="Bowman J.P."/>
        </authorList>
    </citation>
    <scope>NUCLEOTIDE SEQUENCE [LARGE SCALE GENOMIC DNA]</scope>
    <source>
        <strain evidence="1 2">KCTC 42180</strain>
    </source>
</reference>
<dbReference type="RefSeq" id="WP_147166404.1">
    <property type="nucleotide sequence ID" value="NZ_VOOR01000008.1"/>
</dbReference>
<organism evidence="1 2">
    <name type="scientific">Phaeodactylibacter luteus</name>
    <dbReference type="NCBI Taxonomy" id="1564516"/>
    <lineage>
        <taxon>Bacteria</taxon>
        <taxon>Pseudomonadati</taxon>
        <taxon>Bacteroidota</taxon>
        <taxon>Saprospiria</taxon>
        <taxon>Saprospirales</taxon>
        <taxon>Haliscomenobacteraceae</taxon>
        <taxon>Phaeodactylibacter</taxon>
    </lineage>
</organism>
<dbReference type="EMBL" id="VOOR01000008">
    <property type="protein sequence ID" value="TXB66235.1"/>
    <property type="molecule type" value="Genomic_DNA"/>
</dbReference>
<evidence type="ECO:0008006" key="3">
    <source>
        <dbReference type="Google" id="ProtNLM"/>
    </source>
</evidence>
<dbReference type="Gene3D" id="3.30.530.20">
    <property type="match status" value="1"/>
</dbReference>
<dbReference type="SUPFAM" id="SSF55961">
    <property type="entry name" value="Bet v1-like"/>
    <property type="match status" value="1"/>
</dbReference>
<evidence type="ECO:0000313" key="2">
    <source>
        <dbReference type="Proteomes" id="UP000321580"/>
    </source>
</evidence>
<dbReference type="AlphaFoldDB" id="A0A5C6RWA7"/>
<gene>
    <name evidence="1" type="ORF">FRY97_05320</name>
</gene>
<dbReference type="InterPro" id="IPR023393">
    <property type="entry name" value="START-like_dom_sf"/>
</dbReference>
<dbReference type="OrthoDB" id="838246at2"/>
<proteinExistence type="predicted"/>
<sequence length="149" mass="17252">MKLILKTRVTGNYKAVMAQFDRQLFEALSPGLAKVEIVTFTGSRKGDRVHLRFLSPIKAEWISDITEDYVNEKEACFVDEGIVLPFPLRYWRHRHIVRRISDTESLIIDDITFKGPNRLASLLLYPGLLAGFYPRKKIYRRYFGAPTST</sequence>
<protein>
    <recommendedName>
        <fullName evidence="3">SRPBCC family protein</fullName>
    </recommendedName>
</protein>
<comment type="caution">
    <text evidence="1">The sequence shown here is derived from an EMBL/GenBank/DDBJ whole genome shotgun (WGS) entry which is preliminary data.</text>
</comment>
<name>A0A5C6RWA7_9BACT</name>